<organism evidence="1 2">
    <name type="scientific">Nelumbo nucifera</name>
    <name type="common">Sacred lotus</name>
    <dbReference type="NCBI Taxonomy" id="4432"/>
    <lineage>
        <taxon>Eukaryota</taxon>
        <taxon>Viridiplantae</taxon>
        <taxon>Streptophyta</taxon>
        <taxon>Embryophyta</taxon>
        <taxon>Tracheophyta</taxon>
        <taxon>Spermatophyta</taxon>
        <taxon>Magnoliopsida</taxon>
        <taxon>Proteales</taxon>
        <taxon>Nelumbonaceae</taxon>
        <taxon>Nelumbo</taxon>
    </lineage>
</organism>
<accession>A0A1U7Z794</accession>
<dbReference type="OrthoDB" id="622488at2759"/>
<dbReference type="PANTHER" id="PTHR31676">
    <property type="entry name" value="T31J12.3 PROTEIN-RELATED"/>
    <property type="match status" value="1"/>
</dbReference>
<dbReference type="InterPro" id="IPR036758">
    <property type="entry name" value="At5g01610-like"/>
</dbReference>
<dbReference type="Pfam" id="PF04398">
    <property type="entry name" value="DUF538"/>
    <property type="match status" value="1"/>
</dbReference>
<evidence type="ECO:0000313" key="1">
    <source>
        <dbReference type="Proteomes" id="UP000189703"/>
    </source>
</evidence>
<keyword evidence="1" id="KW-1185">Reference proteome</keyword>
<dbReference type="PANTHER" id="PTHR31676:SF96">
    <property type="entry name" value="EXPRESSED PROTEIN"/>
    <property type="match status" value="1"/>
</dbReference>
<dbReference type="Proteomes" id="UP000189703">
    <property type="component" value="Unplaced"/>
</dbReference>
<dbReference type="Gene3D" id="2.30.240.10">
    <property type="entry name" value="At5g01610-like"/>
    <property type="match status" value="1"/>
</dbReference>
<proteinExistence type="predicted"/>
<protein>
    <submittedName>
        <fullName evidence="2">Uncharacterized protein LOC104587504</fullName>
    </submittedName>
</protein>
<sequence>MALSPRILCFLCVLLASTATSQSLAIANDNVISLPIIYPIEPITTVRDLISQHGLPKGLLPDLVKSYSLSRNGDFRVELKTTCYVDAGDLLYYDKRISGKLRHGAISHLQGIRIRKLWFWWVIVTEIQADEDRVTLIYQSISGLIWFSVFPIMFMVMGD</sequence>
<reference evidence="2" key="1">
    <citation type="submission" date="2025-08" db="UniProtKB">
        <authorList>
            <consortium name="RefSeq"/>
        </authorList>
    </citation>
    <scope>IDENTIFICATION</scope>
</reference>
<dbReference type="GeneID" id="104587504"/>
<dbReference type="KEGG" id="nnu:104587504"/>
<dbReference type="SUPFAM" id="SSF141562">
    <property type="entry name" value="At5g01610-like"/>
    <property type="match status" value="1"/>
</dbReference>
<name>A0A1U7Z794_NELNU</name>
<dbReference type="InterPro" id="IPR007493">
    <property type="entry name" value="DUF538"/>
</dbReference>
<dbReference type="AlphaFoldDB" id="A0A1U7Z794"/>
<evidence type="ECO:0000313" key="2">
    <source>
        <dbReference type="RefSeq" id="XP_010243440.1"/>
    </source>
</evidence>
<gene>
    <name evidence="2" type="primary">LOC104587504</name>
</gene>
<dbReference type="RefSeq" id="XP_010243440.1">
    <property type="nucleotide sequence ID" value="XM_010245138.1"/>
</dbReference>